<keyword evidence="14 20" id="KW-0472">Membrane</keyword>
<dbReference type="Gene3D" id="1.50.40.10">
    <property type="entry name" value="Mitochondrial carrier domain"/>
    <property type="match status" value="1"/>
</dbReference>
<keyword evidence="7" id="KW-0813">Transport</keyword>
<dbReference type="OrthoDB" id="2020634at2759"/>
<reference evidence="23 24" key="1">
    <citation type="submission" date="2019-12" db="EMBL/GenBank/DDBJ databases">
        <title>Draft genome sequence of the ascomycete Xylaria multiplex DSM 110363.</title>
        <authorList>
            <person name="Buettner E."/>
            <person name="Kellner H."/>
        </authorList>
    </citation>
    <scope>NUCLEOTIDE SEQUENCE [LARGE SCALE GENOMIC DNA]</scope>
    <source>
        <strain evidence="23 24">DSM 110363</strain>
    </source>
</reference>
<evidence type="ECO:0000256" key="11">
    <source>
        <dbReference type="ARBA" id="ARBA00023006"/>
    </source>
</evidence>
<evidence type="ECO:0000256" key="20">
    <source>
        <dbReference type="PROSITE-ProRule" id="PRU00282"/>
    </source>
</evidence>
<accession>A0A7C8MXN3</accession>
<evidence type="ECO:0000256" key="19">
    <source>
        <dbReference type="ARBA" id="ARBA00024631"/>
    </source>
</evidence>
<gene>
    <name evidence="23" type="ORF">GQX73_g1550</name>
</gene>
<dbReference type="GO" id="GO:0000422">
    <property type="term" value="P:autophagy of mitochondrion"/>
    <property type="evidence" value="ECO:0007669"/>
    <property type="project" value="TreeGrafter"/>
</dbReference>
<keyword evidence="24" id="KW-1185">Reference proteome</keyword>
<evidence type="ECO:0000256" key="9">
    <source>
        <dbReference type="ARBA" id="ARBA00022792"/>
    </source>
</evidence>
<evidence type="ECO:0000256" key="2">
    <source>
        <dbReference type="ARBA" id="ARBA00004477"/>
    </source>
</evidence>
<comment type="catalytic activity">
    <reaction evidence="16">
        <text>a 1,2-diacyl-sn-glycero-3-phospho-L-serine(in) = a 1,2-diacyl-sn-glycero-3-phospho-L-serine(out)</text>
        <dbReference type="Rhea" id="RHEA:38663"/>
        <dbReference type="ChEBI" id="CHEBI:57262"/>
    </reaction>
</comment>
<comment type="catalytic activity">
    <reaction evidence="17">
        <text>a 1,2-diacyl-sn-glycero-3-phosphoethanolamine(in) = a 1,2-diacyl-sn-glycero-3-phosphoethanolamine(out)</text>
        <dbReference type="Rhea" id="RHEA:38895"/>
        <dbReference type="ChEBI" id="CHEBI:64612"/>
    </reaction>
</comment>
<evidence type="ECO:0000313" key="23">
    <source>
        <dbReference type="EMBL" id="KAF2972031.1"/>
    </source>
</evidence>
<feature type="region of interest" description="Disordered" evidence="21">
    <location>
        <begin position="879"/>
        <end position="903"/>
    </location>
</feature>
<dbReference type="SUPFAM" id="SSF103506">
    <property type="entry name" value="Mitochondrial carrier"/>
    <property type="match status" value="1"/>
</dbReference>
<evidence type="ECO:0000313" key="24">
    <source>
        <dbReference type="Proteomes" id="UP000481858"/>
    </source>
</evidence>
<comment type="caution">
    <text evidence="23">The sequence shown here is derived from an EMBL/GenBank/DDBJ whole genome shotgun (WGS) entry which is preliminary data.</text>
</comment>
<evidence type="ECO:0000256" key="21">
    <source>
        <dbReference type="SAM" id="MobiDB-lite"/>
    </source>
</evidence>
<dbReference type="EMBL" id="WUBL01000009">
    <property type="protein sequence ID" value="KAF2972031.1"/>
    <property type="molecule type" value="Genomic_DNA"/>
</dbReference>
<dbReference type="Proteomes" id="UP000481858">
    <property type="component" value="Unassembled WGS sequence"/>
</dbReference>
<dbReference type="InParanoid" id="A0A7C8MXN3"/>
<keyword evidence="9" id="KW-0496">Mitochondrion</keyword>
<feature type="repeat" description="Solcar" evidence="20">
    <location>
        <begin position="1025"/>
        <end position="1113"/>
    </location>
</feature>
<keyword evidence="11" id="KW-0072">Autophagy</keyword>
<dbReference type="GO" id="GO:0034045">
    <property type="term" value="C:phagophore assembly site membrane"/>
    <property type="evidence" value="ECO:0007669"/>
    <property type="project" value="UniProtKB-SubCell"/>
</dbReference>
<feature type="transmembrane region" description="Helical" evidence="22">
    <location>
        <begin position="537"/>
        <end position="554"/>
    </location>
</feature>
<name>A0A7C8MXN3_9PEZI</name>
<dbReference type="GO" id="GO:0034497">
    <property type="term" value="P:protein localization to phagophore assembly site"/>
    <property type="evidence" value="ECO:0007669"/>
    <property type="project" value="TreeGrafter"/>
</dbReference>
<feature type="repeat" description="Solcar" evidence="20">
    <location>
        <begin position="1222"/>
        <end position="1311"/>
    </location>
</feature>
<evidence type="ECO:0000256" key="15">
    <source>
        <dbReference type="ARBA" id="ARBA00023329"/>
    </source>
</evidence>
<evidence type="ECO:0000256" key="13">
    <source>
        <dbReference type="ARBA" id="ARBA00023055"/>
    </source>
</evidence>
<dbReference type="GO" id="GO:0005776">
    <property type="term" value="C:autophagosome"/>
    <property type="evidence" value="ECO:0007669"/>
    <property type="project" value="TreeGrafter"/>
</dbReference>
<evidence type="ECO:0000256" key="22">
    <source>
        <dbReference type="SAM" id="Phobius"/>
    </source>
</evidence>
<comment type="catalytic activity">
    <reaction evidence="19">
        <text>a 1,2-diacyl-sn-glycero-3-phosphocholine(in) = a 1,2-diacyl-sn-glycero-3-phosphocholine(out)</text>
        <dbReference type="Rhea" id="RHEA:38571"/>
        <dbReference type="ChEBI" id="CHEBI:57643"/>
    </reaction>
</comment>
<feature type="transmembrane region" description="Helical" evidence="22">
    <location>
        <begin position="637"/>
        <end position="658"/>
    </location>
</feature>
<dbReference type="GO" id="GO:0030659">
    <property type="term" value="C:cytoplasmic vesicle membrane"/>
    <property type="evidence" value="ECO:0007669"/>
    <property type="project" value="UniProtKB-SubCell"/>
</dbReference>
<dbReference type="PANTHER" id="PTHR13038">
    <property type="entry name" value="APG9 AUTOPHAGY 9"/>
    <property type="match status" value="1"/>
</dbReference>
<dbReference type="FunFam" id="1.50.40.10:FF:000029">
    <property type="entry name" value="Solute carrier family 25 member 28"/>
    <property type="match status" value="1"/>
</dbReference>
<comment type="subcellular location">
    <subcellularLocation>
        <location evidence="1">Cytoplasmic vesicle membrane</location>
        <topology evidence="1">Multi-pass membrane protein</topology>
    </subcellularLocation>
    <subcellularLocation>
        <location evidence="2">Endoplasmic reticulum membrane</location>
        <topology evidence="2">Multi-pass membrane protein</topology>
    </subcellularLocation>
    <subcellularLocation>
        <location evidence="4">Golgi apparatus membrane</location>
        <topology evidence="4">Multi-pass membrane protein</topology>
    </subcellularLocation>
    <subcellularLocation>
        <location evidence="3">Preautophagosomal structure membrane</location>
        <topology evidence="3">Multi-pass membrane protein</topology>
    </subcellularLocation>
</comment>
<sequence length="1311" mass="146265">MPSDLFSRLVPNKDHRSFYHQLRDDPDLENRAASDLDEENLAHHFQNDDLDHAERLGLDDSRISTRSPVESARGTRDGFPSSRDGRHPESRWLLNDDDGDNDVPASLLVEGPSGGHSKPKASTSSPRQPRRPGSSSGQPNRRRIQAQWEAAQAHQRLHQDDEYGPIPGHHNHTGLPTTRPGFAASPKDKAMFRWANVSNLDVFIRDVYDYYLGAGLWCIVLDRILHLFKVAFVASLLTLLTQCIDYSKIRQSKSLSQILIPQCTKQMWGLWNLSLWLFSFYFVWKSIQWILDMPRLMHIRDFYIYLLEIPEEDMQTVSWQDVVSKITGLRDQNVKTATNITPSQRKFLSRQLGSHVASQSKERLDAHDIANRLMRRENYIIALFNKDILNLTAPIPFLNNRQLFSKSLEWTVQFGVLDLIFNEGGQVHQRVLKSDHRAQLSREMQTRFSFAAIMNLIFAPFVACGLLVDFIFTYYNEFKTNTSSIGARQYTPLARWKFREFNELPHLFEERLNMSYPFAKHYIDQFPKKKTESAARTVQFFVGALIAVIAIVGFSDPEMFVDFEIFPGMNGLAFVAILTTIWAVARGMISEENDVFDPEYAMRSVIEYTHYEPDQWKGRLHSFDVKTEFADLYKPRIVIFLEEILGVLVTPLILFFALPKCSDQIVDFFREFTIHVDGLGYVCSFAVFDFQRDARGTRPQHNVPDAREDYYATKHGKMQASMHGFLDNYVYNPRSGLPGAHPLGPAGRHQFHPPPAFPGLTSPTLAADMRASRMGRNDAPRSRVPPGSQHAGKTPRFGPAVAPSPMASMLLDPHNQPSSSVVVGRTPPRARSQRGPYQGDRGIIEESIEDGVGGRGTLHRQMTAYTDDGDIEESVAHLGESTWEGSPNKGLSRESSGANAEDDGPGVVTMLKQFQQAHMNHRGVIGISNLKGDLFSPRYPLLPPLSPSSLLSTPSTYTLTYLGGYTYSLGLAPPFTATTPFPLSNATLALQPQTFGEGPTAVAKMAQPTAEPVEDYDYEALPPNFSLVQNMAAGAFAGIAEHTVMYPIDAIKTRMQIINPSAGTVYKGMIQSTMRIASGEGFMNLWRGMSSVVVGAGPAHAVYFATYEAVKHLMGGNKTGTHHPLAAATSGACATIASDALMNPFDGMLITLGVIKQRMQIQNSSKMYRSMTDCARYVYKTEGLSAFYISYPTTLSMTVPFTALQFLAYESISTTMNPNKTYDPFTHCTAGAVAGGFAAALTTPMDVIKTMLQTRGTATDPELRSVNGFVAGCKLLYQREGMRGFFKGVRPRVVTTMPSTAICWSAYEASK</sequence>
<comment type="catalytic activity">
    <reaction evidence="18">
        <text>a 1,2-diacyl-sn-glycero-3-phospho-(1D-myo-inositol-3-phosphate)(in) = a 1,2-diacyl-sn-glycero-3-phospho-(1D-myo-inositol-3-phosphate)(out)</text>
        <dbReference type="Rhea" id="RHEA:67920"/>
        <dbReference type="ChEBI" id="CHEBI:58088"/>
    </reaction>
</comment>
<proteinExistence type="inferred from homology"/>
<dbReference type="GO" id="GO:0005789">
    <property type="term" value="C:endoplasmic reticulum membrane"/>
    <property type="evidence" value="ECO:0007669"/>
    <property type="project" value="UniProtKB-SubCell"/>
</dbReference>
<evidence type="ECO:0000256" key="7">
    <source>
        <dbReference type="ARBA" id="ARBA00022448"/>
    </source>
</evidence>
<feature type="region of interest" description="Disordered" evidence="21">
    <location>
        <begin position="740"/>
        <end position="838"/>
    </location>
</feature>
<organism evidence="23 24">
    <name type="scientific">Xylaria multiplex</name>
    <dbReference type="NCBI Taxonomy" id="323545"/>
    <lineage>
        <taxon>Eukaryota</taxon>
        <taxon>Fungi</taxon>
        <taxon>Dikarya</taxon>
        <taxon>Ascomycota</taxon>
        <taxon>Pezizomycotina</taxon>
        <taxon>Sordariomycetes</taxon>
        <taxon>Xylariomycetidae</taxon>
        <taxon>Xylariales</taxon>
        <taxon>Xylariaceae</taxon>
        <taxon>Xylaria</taxon>
    </lineage>
</organism>
<feature type="transmembrane region" description="Helical" evidence="22">
    <location>
        <begin position="566"/>
        <end position="585"/>
    </location>
</feature>
<keyword evidence="8 20" id="KW-0812">Transmembrane</keyword>
<keyword evidence="15" id="KW-0968">Cytoplasmic vesicle</keyword>
<evidence type="ECO:0000256" key="18">
    <source>
        <dbReference type="ARBA" id="ARBA00024621"/>
    </source>
</evidence>
<evidence type="ECO:0000256" key="16">
    <source>
        <dbReference type="ARBA" id="ARBA00024479"/>
    </source>
</evidence>
<feature type="repeat" description="Solcar" evidence="20">
    <location>
        <begin position="1122"/>
        <end position="1215"/>
    </location>
</feature>
<keyword evidence="13" id="KW-0445">Lipid transport</keyword>
<keyword evidence="10 22" id="KW-1133">Transmembrane helix</keyword>
<evidence type="ECO:0000256" key="6">
    <source>
        <dbReference type="ARBA" id="ARBA00018074"/>
    </source>
</evidence>
<dbReference type="GO" id="GO:0061709">
    <property type="term" value="P:reticulophagy"/>
    <property type="evidence" value="ECO:0007669"/>
    <property type="project" value="TreeGrafter"/>
</dbReference>
<dbReference type="PANTHER" id="PTHR13038:SF10">
    <property type="entry name" value="AUTOPHAGY-RELATED PROTEIN 9"/>
    <property type="match status" value="1"/>
</dbReference>
<dbReference type="InterPro" id="IPR023395">
    <property type="entry name" value="MCP_dom_sf"/>
</dbReference>
<evidence type="ECO:0000256" key="10">
    <source>
        <dbReference type="ARBA" id="ARBA00022989"/>
    </source>
</evidence>
<dbReference type="GO" id="GO:0006869">
    <property type="term" value="P:lipid transport"/>
    <property type="evidence" value="ECO:0007669"/>
    <property type="project" value="UniProtKB-KW"/>
</dbReference>
<protein>
    <recommendedName>
        <fullName evidence="6">Autophagy-related protein 9</fullName>
    </recommendedName>
</protein>
<evidence type="ECO:0000256" key="3">
    <source>
        <dbReference type="ARBA" id="ARBA00004511"/>
    </source>
</evidence>
<dbReference type="GO" id="GO:0000139">
    <property type="term" value="C:Golgi membrane"/>
    <property type="evidence" value="ECO:0007669"/>
    <property type="project" value="UniProtKB-SubCell"/>
</dbReference>
<evidence type="ECO:0000256" key="1">
    <source>
        <dbReference type="ARBA" id="ARBA00004439"/>
    </source>
</evidence>
<feature type="compositionally biased region" description="Low complexity" evidence="21">
    <location>
        <begin position="122"/>
        <end position="139"/>
    </location>
</feature>
<evidence type="ECO:0000256" key="17">
    <source>
        <dbReference type="ARBA" id="ARBA00024615"/>
    </source>
</evidence>
<feature type="region of interest" description="Disordered" evidence="21">
    <location>
        <begin position="39"/>
        <end position="156"/>
    </location>
</feature>
<dbReference type="InterPro" id="IPR007241">
    <property type="entry name" value="Autophagy-rel_prot_9"/>
</dbReference>
<dbReference type="GO" id="GO:0034727">
    <property type="term" value="P:piecemeal microautophagy of the nucleus"/>
    <property type="evidence" value="ECO:0007669"/>
    <property type="project" value="TreeGrafter"/>
</dbReference>
<evidence type="ECO:0000256" key="8">
    <source>
        <dbReference type="ARBA" id="ARBA00022692"/>
    </source>
</evidence>
<dbReference type="PROSITE" id="PS50920">
    <property type="entry name" value="SOLCAR"/>
    <property type="match status" value="3"/>
</dbReference>
<dbReference type="InterPro" id="IPR018108">
    <property type="entry name" value="MCP_transmembrane"/>
</dbReference>
<feature type="transmembrane region" description="Helical" evidence="22">
    <location>
        <begin position="448"/>
        <end position="475"/>
    </location>
</feature>
<evidence type="ECO:0000256" key="4">
    <source>
        <dbReference type="ARBA" id="ARBA00004653"/>
    </source>
</evidence>
<evidence type="ECO:0000256" key="12">
    <source>
        <dbReference type="ARBA" id="ARBA00023034"/>
    </source>
</evidence>
<evidence type="ECO:0000256" key="14">
    <source>
        <dbReference type="ARBA" id="ARBA00023136"/>
    </source>
</evidence>
<feature type="compositionally biased region" description="Basic and acidic residues" evidence="21">
    <location>
        <begin position="39"/>
        <end position="63"/>
    </location>
</feature>
<comment type="similarity">
    <text evidence="5">Belongs to the ATG9 family.</text>
</comment>
<evidence type="ECO:0000256" key="5">
    <source>
        <dbReference type="ARBA" id="ARBA00006185"/>
    </source>
</evidence>
<dbReference type="Pfam" id="PF04109">
    <property type="entry name" value="ATG9"/>
    <property type="match status" value="1"/>
</dbReference>
<dbReference type="Pfam" id="PF00153">
    <property type="entry name" value="Mito_carr"/>
    <property type="match status" value="3"/>
</dbReference>
<keyword evidence="12" id="KW-0333">Golgi apparatus</keyword>
<keyword evidence="9" id="KW-0999">Mitochondrion inner membrane</keyword>